<proteinExistence type="evidence at transcript level"/>
<accession>C0HDW7</accession>
<evidence type="ECO:0000256" key="1">
    <source>
        <dbReference type="SAM" id="MobiDB-lite"/>
    </source>
</evidence>
<reference evidence="2" key="1">
    <citation type="journal article" date="2009" name="PLoS Genet.">
        <title>Sequencing, mapping, and analysis of 27,455 maize full-length cDNAs.</title>
        <authorList>
            <person name="Soderlund C."/>
            <person name="Descour A."/>
            <person name="Kudrna D."/>
            <person name="Bomhoff M."/>
            <person name="Boyd L."/>
            <person name="Currie J."/>
            <person name="Angelova A."/>
            <person name="Collura K."/>
            <person name="Wissotski M."/>
            <person name="Ashley E."/>
            <person name="Morrow D."/>
            <person name="Fernandes J."/>
            <person name="Walbot V."/>
            <person name="Yu Y."/>
        </authorList>
    </citation>
    <scope>NUCLEOTIDE SEQUENCE</scope>
    <source>
        <strain evidence="2">B73</strain>
    </source>
</reference>
<dbReference type="EnsemblPlants" id="Zm00001eb371380_T001">
    <property type="protein sequence ID" value="Zm00001eb371380_P001"/>
    <property type="gene ID" value="Zm00001eb371380"/>
</dbReference>
<dbReference type="EMBL" id="BT085566">
    <property type="protein sequence ID" value="ACR35919.1"/>
    <property type="molecule type" value="mRNA"/>
</dbReference>
<sequence length="340" mass="36063">MTSACKRRPLSAAAGPDDVVLRQEVADRHRAGLHPEHLERDVLGVPAGRVGVAHRDSVHGRAVPAQHRHRVRPRLLRQVAREHGVRVRLRVAGHQAPAARPLHACHGVLLPRRALPPHDRRRGPHVAGPEAGGGKVHHGFQRRGARLPLAPGRGRLAVVQRLRHLRRLHGVRVHREAAEDLGDLLGGERDGLGIASREELGAGHRGVGELDGRLLTGLQVLLSEEERHAGVVVQLRLRCGVLVLERADGDVDGLLARVHVDANPALANAHRGATRLAVPGIDADADATFANANGCTGAAGFGRVNVNAHSPFPNSHRGAAGLLAAAASTDAALAYEHAGN</sequence>
<feature type="region of interest" description="Disordered" evidence="1">
    <location>
        <begin position="114"/>
        <end position="138"/>
    </location>
</feature>
<reference evidence="3" key="5">
    <citation type="submission" date="2021-05" db="UniProtKB">
        <authorList>
            <consortium name="EnsemblPlants"/>
        </authorList>
    </citation>
    <scope>IDENTIFICATION</scope>
    <source>
        <strain evidence="3">cv. B73</strain>
    </source>
</reference>
<dbReference type="EMBL" id="BT060523">
    <property type="protein sequence ID" value="ACN25220.1"/>
    <property type="molecule type" value="mRNA"/>
</dbReference>
<evidence type="ECO:0000313" key="2">
    <source>
        <dbReference type="EMBL" id="ACN25220.1"/>
    </source>
</evidence>
<keyword evidence="4" id="KW-1185">Reference proteome</keyword>
<reference evidence="4" key="2">
    <citation type="journal article" date="2009" name="Science">
        <title>The B73 maize genome: complexity, diversity, and dynamics.</title>
        <authorList>
            <person name="Schnable P.S."/>
            <person name="Ware D."/>
            <person name="Fulton R.S."/>
            <person name="Stein J.C."/>
            <person name="Wei F."/>
            <person name="Pasternak S."/>
            <person name="Liang C."/>
            <person name="Zhang J."/>
            <person name="Fulton L."/>
            <person name="Graves T.A."/>
            <person name="Minx P."/>
            <person name="Reily A.D."/>
            <person name="Courtney L."/>
            <person name="Kruchowski S.S."/>
            <person name="Tomlinson C."/>
            <person name="Strong C."/>
            <person name="Delehaunty K."/>
            <person name="Fronick C."/>
            <person name="Courtney B."/>
            <person name="Rock S.M."/>
            <person name="Belter E."/>
            <person name="Du F."/>
            <person name="Kim K."/>
            <person name="Abbott R.M."/>
            <person name="Cotton M."/>
            <person name="Levy A."/>
            <person name="Marchetto P."/>
            <person name="Ochoa K."/>
            <person name="Jackson S.M."/>
            <person name="Gillam B."/>
            <person name="Chen W."/>
            <person name="Yan L."/>
            <person name="Higginbotham J."/>
            <person name="Cardenas M."/>
            <person name="Waligorski J."/>
            <person name="Applebaum E."/>
            <person name="Phelps L."/>
            <person name="Falcone J."/>
            <person name="Kanchi K."/>
            <person name="Thane T."/>
            <person name="Scimone A."/>
            <person name="Thane N."/>
            <person name="Henke J."/>
            <person name="Wang T."/>
            <person name="Ruppert J."/>
            <person name="Shah N."/>
            <person name="Rotter K."/>
            <person name="Hodges J."/>
            <person name="Ingenthron E."/>
            <person name="Cordes M."/>
            <person name="Kohlberg S."/>
            <person name="Sgro J."/>
            <person name="Delgado B."/>
            <person name="Mead K."/>
            <person name="Chinwalla A."/>
            <person name="Leonard S."/>
            <person name="Crouse K."/>
            <person name="Collura K."/>
            <person name="Kudrna D."/>
            <person name="Currie J."/>
            <person name="He R."/>
            <person name="Angelova A."/>
            <person name="Rajasekar S."/>
            <person name="Mueller T."/>
            <person name="Lomeli R."/>
            <person name="Scara G."/>
            <person name="Ko A."/>
            <person name="Delaney K."/>
            <person name="Wissotski M."/>
            <person name="Lopez G."/>
            <person name="Campos D."/>
            <person name="Braidotti M."/>
            <person name="Ashley E."/>
            <person name="Golser W."/>
            <person name="Kim H."/>
            <person name="Lee S."/>
            <person name="Lin J."/>
            <person name="Dujmic Z."/>
            <person name="Kim W."/>
            <person name="Talag J."/>
            <person name="Zuccolo A."/>
            <person name="Fan C."/>
            <person name="Sebastian A."/>
            <person name="Kramer M."/>
            <person name="Spiegel L."/>
            <person name="Nascimento L."/>
            <person name="Zutavern T."/>
            <person name="Miller B."/>
            <person name="Ambroise C."/>
            <person name="Muller S."/>
            <person name="Spooner W."/>
            <person name="Narechania A."/>
            <person name="Ren L."/>
            <person name="Wei S."/>
            <person name="Kumari S."/>
            <person name="Faga B."/>
            <person name="Levy M.J."/>
            <person name="McMahan L."/>
            <person name="Van Buren P."/>
            <person name="Vaughn M.W."/>
            <person name="Ying K."/>
            <person name="Yeh C.-T."/>
            <person name="Emrich S.J."/>
            <person name="Jia Y."/>
            <person name="Kalyanaraman A."/>
            <person name="Hsia A.-P."/>
            <person name="Barbazuk W.B."/>
            <person name="Baucom R.S."/>
            <person name="Brutnell T.P."/>
            <person name="Carpita N.C."/>
            <person name="Chaparro C."/>
            <person name="Chia J.-M."/>
            <person name="Deragon J.-M."/>
            <person name="Estill J.C."/>
            <person name="Fu Y."/>
            <person name="Jeddeloh J.A."/>
            <person name="Han Y."/>
            <person name="Lee H."/>
            <person name="Li P."/>
            <person name="Lisch D.R."/>
            <person name="Liu S."/>
            <person name="Liu Z."/>
            <person name="Nagel D.H."/>
            <person name="McCann M.C."/>
            <person name="SanMiguel P."/>
            <person name="Myers A.M."/>
            <person name="Nettleton D."/>
            <person name="Nguyen J."/>
            <person name="Penning B.W."/>
            <person name="Ponnala L."/>
            <person name="Schneider K.L."/>
            <person name="Schwartz D.C."/>
            <person name="Sharma A."/>
            <person name="Soderlund C."/>
            <person name="Springer N.M."/>
            <person name="Sun Q."/>
            <person name="Wang H."/>
            <person name="Waterman M."/>
            <person name="Westerman R."/>
            <person name="Wolfgruber T.K."/>
            <person name="Yang L."/>
            <person name="Yu Y."/>
            <person name="Zhang L."/>
            <person name="Zhou S."/>
            <person name="Zhu Q."/>
            <person name="Bennetzen J.L."/>
            <person name="Dawe R.K."/>
            <person name="Jiang J."/>
            <person name="Jiang N."/>
            <person name="Presting G.G."/>
            <person name="Wessler S.R."/>
            <person name="Aluru S."/>
            <person name="Martienssen R.A."/>
            <person name="Clifton S.W."/>
            <person name="McCombie W.R."/>
            <person name="Wing R.A."/>
            <person name="Wilson R.K."/>
        </authorList>
    </citation>
    <scope>NUCLEOTIDE SEQUENCE [LARGE SCALE GENOMIC DNA]</scope>
    <source>
        <strain evidence="4">cv. B73</strain>
    </source>
</reference>
<protein>
    <submittedName>
        <fullName evidence="2 3">Uncharacterized protein</fullName>
    </submittedName>
</protein>
<dbReference type="AlphaFoldDB" id="C0HDW7"/>
<evidence type="ECO:0000313" key="4">
    <source>
        <dbReference type="Proteomes" id="UP000007305"/>
    </source>
</evidence>
<evidence type="ECO:0000313" key="3">
    <source>
        <dbReference type="EnsemblPlants" id="Zm00001eb371380_P001"/>
    </source>
</evidence>
<dbReference type="Gramene" id="Zm00001eb371380_T001">
    <property type="protein sequence ID" value="Zm00001eb371380_P001"/>
    <property type="gene ID" value="Zm00001eb371380"/>
</dbReference>
<name>C0HDW7_MAIZE</name>
<reference evidence="3" key="4">
    <citation type="submission" date="2019-07" db="EMBL/GenBank/DDBJ databases">
        <authorList>
            <person name="Seetharam A."/>
            <person name="Woodhouse M."/>
            <person name="Cannon E."/>
        </authorList>
    </citation>
    <scope>NUCLEOTIDE SEQUENCE [LARGE SCALE GENOMIC DNA]</scope>
    <source>
        <strain evidence="3">cv. B73</strain>
    </source>
</reference>
<organism evidence="2">
    <name type="scientific">Zea mays</name>
    <name type="common">Maize</name>
    <dbReference type="NCBI Taxonomy" id="4577"/>
    <lineage>
        <taxon>Eukaryota</taxon>
        <taxon>Viridiplantae</taxon>
        <taxon>Streptophyta</taxon>
        <taxon>Embryophyta</taxon>
        <taxon>Tracheophyta</taxon>
        <taxon>Spermatophyta</taxon>
        <taxon>Magnoliopsida</taxon>
        <taxon>Liliopsida</taxon>
        <taxon>Poales</taxon>
        <taxon>Poaceae</taxon>
        <taxon>PACMAD clade</taxon>
        <taxon>Panicoideae</taxon>
        <taxon>Andropogonodae</taxon>
        <taxon>Andropogoneae</taxon>
        <taxon>Tripsacinae</taxon>
        <taxon>Zea</taxon>
    </lineage>
</organism>
<reference evidence="2" key="3">
    <citation type="submission" date="2012-06" db="EMBL/GenBank/DDBJ databases">
        <authorList>
            <person name="Yu Y."/>
            <person name="Currie J."/>
            <person name="Lomeli R."/>
            <person name="Angelova A."/>
            <person name="Collura K."/>
            <person name="Wissotski M."/>
            <person name="Campos D."/>
            <person name="Kudrna D."/>
            <person name="Golser W."/>
            <person name="Ashely E."/>
            <person name="Descour A."/>
            <person name="Fernandes J."/>
            <person name="Soderlund C."/>
            <person name="Walbot V."/>
        </authorList>
    </citation>
    <scope>NUCLEOTIDE SEQUENCE</scope>
    <source>
        <strain evidence="2">B73</strain>
    </source>
</reference>
<dbReference type="Proteomes" id="UP000007305">
    <property type="component" value="Chromosome 8"/>
</dbReference>
<dbReference type="EMBL" id="BT085118">
    <property type="protein sequence ID" value="ACR35471.1"/>
    <property type="molecule type" value="mRNA"/>
</dbReference>